<feature type="chain" id="PRO_5039351577" evidence="2">
    <location>
        <begin position="23"/>
        <end position="545"/>
    </location>
</feature>
<name>A0A8J8SJ77_9FIRM</name>
<dbReference type="InterPro" id="IPR050490">
    <property type="entry name" value="Bact_solute-bd_prot1"/>
</dbReference>
<dbReference type="PROSITE" id="PS51257">
    <property type="entry name" value="PROKAR_LIPOPROTEIN"/>
    <property type="match status" value="1"/>
</dbReference>
<dbReference type="RefSeq" id="WP_212696080.1">
    <property type="nucleotide sequence ID" value="NZ_CP058649.1"/>
</dbReference>
<organism evidence="3 4">
    <name type="scientific">Vallitalea pronyensis</name>
    <dbReference type="NCBI Taxonomy" id="1348613"/>
    <lineage>
        <taxon>Bacteria</taxon>
        <taxon>Bacillati</taxon>
        <taxon>Bacillota</taxon>
        <taxon>Clostridia</taxon>
        <taxon>Lachnospirales</taxon>
        <taxon>Vallitaleaceae</taxon>
        <taxon>Vallitalea</taxon>
    </lineage>
</organism>
<accession>A0A8J8SJ77</accession>
<dbReference type="PANTHER" id="PTHR43649">
    <property type="entry name" value="ARABINOSE-BINDING PROTEIN-RELATED"/>
    <property type="match status" value="1"/>
</dbReference>
<evidence type="ECO:0000313" key="4">
    <source>
        <dbReference type="Proteomes" id="UP000683246"/>
    </source>
</evidence>
<evidence type="ECO:0000313" key="3">
    <source>
        <dbReference type="EMBL" id="QUI25376.1"/>
    </source>
</evidence>
<gene>
    <name evidence="3" type="ORF">HZI73_25110</name>
</gene>
<dbReference type="KEGG" id="vpy:HZI73_25110"/>
<dbReference type="Proteomes" id="UP000683246">
    <property type="component" value="Chromosome"/>
</dbReference>
<feature type="region of interest" description="Disordered" evidence="1">
    <location>
        <begin position="25"/>
        <end position="54"/>
    </location>
</feature>
<dbReference type="SUPFAM" id="SSF53850">
    <property type="entry name" value="Periplasmic binding protein-like II"/>
    <property type="match status" value="1"/>
</dbReference>
<dbReference type="Pfam" id="PF01547">
    <property type="entry name" value="SBP_bac_1"/>
    <property type="match status" value="1"/>
</dbReference>
<dbReference type="PANTHER" id="PTHR43649:SF12">
    <property type="entry name" value="DIACETYLCHITOBIOSE BINDING PROTEIN DASA"/>
    <property type="match status" value="1"/>
</dbReference>
<dbReference type="AlphaFoldDB" id="A0A8J8SJ77"/>
<dbReference type="EMBL" id="CP058649">
    <property type="protein sequence ID" value="QUI25376.1"/>
    <property type="molecule type" value="Genomic_DNA"/>
</dbReference>
<reference evidence="3" key="1">
    <citation type="submission" date="2020-07" db="EMBL/GenBank/DDBJ databases">
        <title>Vallitalea pronyensis genome.</title>
        <authorList>
            <person name="Postec A."/>
        </authorList>
    </citation>
    <scope>NUCLEOTIDE SEQUENCE</scope>
    <source>
        <strain evidence="3">FatNI3</strain>
    </source>
</reference>
<feature type="compositionally biased region" description="Basic and acidic residues" evidence="1">
    <location>
        <begin position="42"/>
        <end position="51"/>
    </location>
</feature>
<sequence length="545" mass="61546">MKRKITAWVWVMVLTMTMSLTGCGQRATDRVDNSTNLSSEKNAGHASKESDDVGTSMLHEEGLPIVKEPVTLRIAAKKRETIVKPFEELAYIKAIEDATNVHIEWDVTPENSWKEKKNLMIASGDWPDAFWGAYVIEDSEVIKLAAEGVFMPLEDLIEEHAPNIKKLIDETPGLREYITAPDGHIYAIPSINATQNIVPSSQFINKAWLDEVGMDVPKTTEEFYEMLKAFKEIAGEGEVPFTFMYDNNVTGINGMFGSFGISDNGGKMTVVNQEVVYTPTREAYKEAIMFFHKLYEEGLLDVEAFSQNMPVYKSKLTNKTVGGASFWSLQWLFGSSWRESGYVYMPPLEGPNGDYGYTYNATAYLKGKGGFAITTVCKDPVVAMKWIDYIATPEVGHGLFRGDTMVKGEDGIYREANIPEGMSNDEFRHAESTGANSFHQISEEFYEHVEMGDGHIEKHEYDMLALEHKTNPFLPPYYLEPEDALRVAEIRGDLDTLVKEKTAIWLLEGGIEEEWEEFQKQMKLMGVEEMLDIHNTRYTAFGQSN</sequence>
<evidence type="ECO:0000256" key="2">
    <source>
        <dbReference type="SAM" id="SignalP"/>
    </source>
</evidence>
<proteinExistence type="predicted"/>
<evidence type="ECO:0000256" key="1">
    <source>
        <dbReference type="SAM" id="MobiDB-lite"/>
    </source>
</evidence>
<feature type="signal peptide" evidence="2">
    <location>
        <begin position="1"/>
        <end position="22"/>
    </location>
</feature>
<dbReference type="InterPro" id="IPR006059">
    <property type="entry name" value="SBP"/>
</dbReference>
<dbReference type="Gene3D" id="3.40.190.10">
    <property type="entry name" value="Periplasmic binding protein-like II"/>
    <property type="match status" value="2"/>
</dbReference>
<keyword evidence="2" id="KW-0732">Signal</keyword>
<protein>
    <submittedName>
        <fullName evidence="3">Extracellular solute-binding protein</fullName>
    </submittedName>
</protein>
<keyword evidence="4" id="KW-1185">Reference proteome</keyword>